<organism evidence="5 6">
    <name type="scientific">Massilia haematophila</name>
    <dbReference type="NCBI Taxonomy" id="457923"/>
    <lineage>
        <taxon>Bacteria</taxon>
        <taxon>Pseudomonadati</taxon>
        <taxon>Pseudomonadota</taxon>
        <taxon>Betaproteobacteria</taxon>
        <taxon>Burkholderiales</taxon>
        <taxon>Oxalobacteraceae</taxon>
        <taxon>Telluria group</taxon>
        <taxon>Massilia</taxon>
    </lineage>
</organism>
<dbReference type="PANTHER" id="PTHR10009">
    <property type="entry name" value="PROTEIN YELLOW-RELATED"/>
    <property type="match status" value="1"/>
</dbReference>
<evidence type="ECO:0000256" key="1">
    <source>
        <dbReference type="ARBA" id="ARBA00004613"/>
    </source>
</evidence>
<evidence type="ECO:0000256" key="4">
    <source>
        <dbReference type="SAM" id="SignalP"/>
    </source>
</evidence>
<protein>
    <submittedName>
        <fullName evidence="5">L-dopachrome tautomerase-related protein</fullName>
    </submittedName>
</protein>
<comment type="caution">
    <text evidence="5">The sequence shown here is derived from an EMBL/GenBank/DDBJ whole genome shotgun (WGS) entry which is preliminary data.</text>
</comment>
<keyword evidence="4" id="KW-0732">Signal</keyword>
<sequence length="394" mass="43046">MRIAPMFLALVFAGAGLSSGPAPAQTQTAQGAQEVQSTHRRADNVLQQAAQFEHQVTGVTVSERGRIFVNFPRWTEDSPVSVAEVMKDGSLRPYPDDRWNAWRNVRRDELDPADHWVCVQSVVADGRGSVWVVDPAAPAVDGLVPGGPKLVRIDLATDRVAQVIRFDQDVAIPGSYLNDVRFSKDGRYAYLTDAGQRGALVVVDLAAGRARRVLDGHPSTQPKKGVVVRTDGKPLRYPDGRPVLFAADSIALSSDGAWLYWKPLTGTTLYRIRTAALVRGLAGEDVSSQVQPYGRVGPTDGLWIDRRTGTDGDTLYLTSIEDNAVKARDLAQGPAGGLRTVVQDPRLRWPDTFSQGPDGSLYVTNSRIQDSAFFNRDAPLALPTQLWRLRRPGD</sequence>
<feature type="signal peptide" evidence="4">
    <location>
        <begin position="1"/>
        <end position="24"/>
    </location>
</feature>
<name>A0ABV7PF38_9BURK</name>
<evidence type="ECO:0000313" key="5">
    <source>
        <dbReference type="EMBL" id="MFC3457796.1"/>
    </source>
</evidence>
<dbReference type="Pfam" id="PF03022">
    <property type="entry name" value="MRJP"/>
    <property type="match status" value="1"/>
</dbReference>
<dbReference type="EMBL" id="JBHRVV010000001">
    <property type="protein sequence ID" value="MFC3457796.1"/>
    <property type="molecule type" value="Genomic_DNA"/>
</dbReference>
<keyword evidence="2" id="KW-0964">Secreted</keyword>
<proteinExistence type="predicted"/>
<feature type="chain" id="PRO_5046320061" evidence="4">
    <location>
        <begin position="25"/>
        <end position="394"/>
    </location>
</feature>
<dbReference type="InterPro" id="IPR017996">
    <property type="entry name" value="MRJP/yellow-related"/>
</dbReference>
<dbReference type="InterPro" id="IPR011042">
    <property type="entry name" value="6-blade_b-propeller_TolB-like"/>
</dbReference>
<gene>
    <name evidence="5" type="ORF">ACFOPH_06000</name>
</gene>
<evidence type="ECO:0000256" key="3">
    <source>
        <dbReference type="SAM" id="MobiDB-lite"/>
    </source>
</evidence>
<feature type="region of interest" description="Disordered" evidence="3">
    <location>
        <begin position="19"/>
        <end position="39"/>
    </location>
</feature>
<dbReference type="SUPFAM" id="SSF101898">
    <property type="entry name" value="NHL repeat"/>
    <property type="match status" value="1"/>
</dbReference>
<dbReference type="RefSeq" id="WP_379734156.1">
    <property type="nucleotide sequence ID" value="NZ_JBHRVV010000001.1"/>
</dbReference>
<reference evidence="6" key="1">
    <citation type="journal article" date="2019" name="Int. J. Syst. Evol. Microbiol.">
        <title>The Global Catalogue of Microorganisms (GCM) 10K type strain sequencing project: providing services to taxonomists for standard genome sequencing and annotation.</title>
        <authorList>
            <consortium name="The Broad Institute Genomics Platform"/>
            <consortium name="The Broad Institute Genome Sequencing Center for Infectious Disease"/>
            <person name="Wu L."/>
            <person name="Ma J."/>
        </authorList>
    </citation>
    <scope>NUCLEOTIDE SEQUENCE [LARGE SCALE GENOMIC DNA]</scope>
    <source>
        <strain evidence="6">CCM 7480</strain>
    </source>
</reference>
<accession>A0ABV7PF38</accession>
<comment type="subcellular location">
    <subcellularLocation>
        <location evidence="1">Secreted</location>
    </subcellularLocation>
</comment>
<evidence type="ECO:0000313" key="6">
    <source>
        <dbReference type="Proteomes" id="UP001595665"/>
    </source>
</evidence>
<dbReference type="PANTHER" id="PTHR10009:SF18">
    <property type="entry name" value="PROTEIN YELLOW-LIKE PROTEIN"/>
    <property type="match status" value="1"/>
</dbReference>
<dbReference type="Gene3D" id="2.120.10.30">
    <property type="entry name" value="TolB, C-terminal domain"/>
    <property type="match status" value="1"/>
</dbReference>
<feature type="compositionally biased region" description="Low complexity" evidence="3">
    <location>
        <begin position="19"/>
        <end position="33"/>
    </location>
</feature>
<evidence type="ECO:0000256" key="2">
    <source>
        <dbReference type="ARBA" id="ARBA00022525"/>
    </source>
</evidence>
<keyword evidence="6" id="KW-1185">Reference proteome</keyword>
<dbReference type="Proteomes" id="UP001595665">
    <property type="component" value="Unassembled WGS sequence"/>
</dbReference>